<dbReference type="EMBL" id="UGRY01000002">
    <property type="protein sequence ID" value="SUA72920.1"/>
    <property type="molecule type" value="Genomic_DNA"/>
</dbReference>
<dbReference type="Gene3D" id="1.10.8.1060">
    <property type="entry name" value="Corynebacterium glutamicum thioredoxin-dependent arsenate reductase, N-terminal domain"/>
    <property type="match status" value="1"/>
</dbReference>
<dbReference type="RefSeq" id="WP_029931646.1">
    <property type="nucleotide sequence ID" value="NZ_JADLPU010000001.1"/>
</dbReference>
<dbReference type="STRING" id="1406858.GCA_000710895_01619"/>
<sequence>MTQSPVDHAAHPRGDLPLDQKLALEAAAARLLREFGDHTDEHTIDHLLYSTYNRVARQAKVETFLPLLAERFTRERLQAMTAPG</sequence>
<dbReference type="NCBIfam" id="NF046112">
    <property type="entry name" value="MSMEG_6209_Nter"/>
    <property type="match status" value="1"/>
</dbReference>
<gene>
    <name evidence="2" type="ORF">NCTC1934_00352</name>
</gene>
<dbReference type="Proteomes" id="UP000255467">
    <property type="component" value="Unassembled WGS sequence"/>
</dbReference>
<evidence type="ECO:0000313" key="3">
    <source>
        <dbReference type="Proteomes" id="UP000255467"/>
    </source>
</evidence>
<dbReference type="InterPro" id="IPR048716">
    <property type="entry name" value="Phosphatase-like_N"/>
</dbReference>
<dbReference type="Pfam" id="PF21234">
    <property type="entry name" value="Phosphatase-like_N"/>
    <property type="match status" value="1"/>
</dbReference>
<dbReference type="AlphaFoldDB" id="A0A378Y8P6"/>
<keyword evidence="3" id="KW-1185">Reference proteome</keyword>
<proteinExistence type="predicted"/>
<accession>A0A378Y8P6</accession>
<name>A0A378Y8P6_9NOCA</name>
<evidence type="ECO:0000313" key="2">
    <source>
        <dbReference type="EMBL" id="SUA72920.1"/>
    </source>
</evidence>
<organism evidence="2 3">
    <name type="scientific">Nocardia otitidiscaviarum</name>
    <dbReference type="NCBI Taxonomy" id="1823"/>
    <lineage>
        <taxon>Bacteria</taxon>
        <taxon>Bacillati</taxon>
        <taxon>Actinomycetota</taxon>
        <taxon>Actinomycetes</taxon>
        <taxon>Mycobacteriales</taxon>
        <taxon>Nocardiaceae</taxon>
        <taxon>Nocardia</taxon>
    </lineage>
</organism>
<protein>
    <recommendedName>
        <fullName evidence="1">Protein-tyrosine-phosphatase-like N-terminal domain-containing protein</fullName>
    </recommendedName>
</protein>
<feature type="domain" description="Protein-tyrosine-phosphatase-like N-terminal" evidence="1">
    <location>
        <begin position="24"/>
        <end position="80"/>
    </location>
</feature>
<reference evidence="2 3" key="1">
    <citation type="submission" date="2018-06" db="EMBL/GenBank/DDBJ databases">
        <authorList>
            <consortium name="Pathogen Informatics"/>
            <person name="Doyle S."/>
        </authorList>
    </citation>
    <scope>NUCLEOTIDE SEQUENCE [LARGE SCALE GENOMIC DNA]</scope>
    <source>
        <strain evidence="2 3">NCTC1934</strain>
    </source>
</reference>
<evidence type="ECO:0000259" key="1">
    <source>
        <dbReference type="Pfam" id="PF21234"/>
    </source>
</evidence>
<dbReference type="OrthoDB" id="4558398at2"/>